<keyword evidence="3" id="KW-0808">Transferase</keyword>
<proteinExistence type="predicted"/>
<keyword evidence="9" id="KW-0812">Transmembrane</keyword>
<dbReference type="PROSITE" id="PS50109">
    <property type="entry name" value="HIS_KIN"/>
    <property type="match status" value="1"/>
</dbReference>
<evidence type="ECO:0000313" key="11">
    <source>
        <dbReference type="EMBL" id="OJH40039.1"/>
    </source>
</evidence>
<keyword evidence="5" id="KW-0418">Kinase</keyword>
<evidence type="ECO:0000313" key="12">
    <source>
        <dbReference type="Proteomes" id="UP000182229"/>
    </source>
</evidence>
<dbReference type="OrthoDB" id="5486225at2"/>
<dbReference type="PANTHER" id="PTHR43065:SF46">
    <property type="entry name" value="C4-DICARBOXYLATE TRANSPORT SENSOR PROTEIN DCTB"/>
    <property type="match status" value="1"/>
</dbReference>
<dbReference type="InterPro" id="IPR036890">
    <property type="entry name" value="HATPase_C_sf"/>
</dbReference>
<gene>
    <name evidence="11" type="ORF">BON30_13300</name>
</gene>
<evidence type="ECO:0000256" key="6">
    <source>
        <dbReference type="ARBA" id="ARBA00022840"/>
    </source>
</evidence>
<keyword evidence="4" id="KW-0547">Nucleotide-binding</keyword>
<dbReference type="GO" id="GO:0005524">
    <property type="term" value="F:ATP binding"/>
    <property type="evidence" value="ECO:0007669"/>
    <property type="project" value="UniProtKB-KW"/>
</dbReference>
<keyword evidence="9" id="KW-0472">Membrane</keyword>
<keyword evidence="9" id="KW-1133">Transmembrane helix</keyword>
<protein>
    <recommendedName>
        <fullName evidence="2">histidine kinase</fullName>
        <ecNumber evidence="2">2.7.13.3</ecNumber>
    </recommendedName>
</protein>
<dbReference type="AlphaFoldDB" id="A0A1L9BCR8"/>
<dbReference type="Gene3D" id="3.30.565.10">
    <property type="entry name" value="Histidine kinase-like ATPase, C-terminal domain"/>
    <property type="match status" value="1"/>
</dbReference>
<evidence type="ECO:0000256" key="3">
    <source>
        <dbReference type="ARBA" id="ARBA00022679"/>
    </source>
</evidence>
<comment type="catalytic activity">
    <reaction evidence="1">
        <text>ATP + protein L-histidine = ADP + protein N-phospho-L-histidine.</text>
        <dbReference type="EC" id="2.7.13.3"/>
    </reaction>
</comment>
<feature type="transmembrane region" description="Helical" evidence="9">
    <location>
        <begin position="193"/>
        <end position="214"/>
    </location>
</feature>
<evidence type="ECO:0000256" key="8">
    <source>
        <dbReference type="SAM" id="Coils"/>
    </source>
</evidence>
<evidence type="ECO:0000256" key="5">
    <source>
        <dbReference type="ARBA" id="ARBA00022777"/>
    </source>
</evidence>
<dbReference type="Gene3D" id="1.10.287.130">
    <property type="match status" value="1"/>
</dbReference>
<dbReference type="SUPFAM" id="SSF55874">
    <property type="entry name" value="ATPase domain of HSP90 chaperone/DNA topoisomerase II/histidine kinase"/>
    <property type="match status" value="1"/>
</dbReference>
<dbReference type="Proteomes" id="UP000182229">
    <property type="component" value="Unassembled WGS sequence"/>
</dbReference>
<dbReference type="PANTHER" id="PTHR43065">
    <property type="entry name" value="SENSOR HISTIDINE KINASE"/>
    <property type="match status" value="1"/>
</dbReference>
<dbReference type="GO" id="GO:0000160">
    <property type="term" value="P:phosphorelay signal transduction system"/>
    <property type="evidence" value="ECO:0007669"/>
    <property type="project" value="UniProtKB-KW"/>
</dbReference>
<comment type="caution">
    <text evidence="11">The sequence shown here is derived from an EMBL/GenBank/DDBJ whole genome shotgun (WGS) entry which is preliminary data.</text>
</comment>
<dbReference type="STRING" id="83449.BON30_13300"/>
<name>A0A1L9BCR8_9BACT</name>
<keyword evidence="8" id="KW-0175">Coiled coil</keyword>
<feature type="transmembrane region" description="Helical" evidence="9">
    <location>
        <begin position="12"/>
        <end position="31"/>
    </location>
</feature>
<dbReference type="InterPro" id="IPR004358">
    <property type="entry name" value="Sig_transdc_His_kin-like_C"/>
</dbReference>
<reference evidence="11 12" key="2">
    <citation type="submission" date="2016-12" db="EMBL/GenBank/DDBJ databases">
        <title>Draft Genome Sequence of Cystobacter ferrugineus Strain Cbfe23.</title>
        <authorList>
            <person name="Akbar S."/>
            <person name="Dowd S.E."/>
            <person name="Stevens D.C."/>
        </authorList>
    </citation>
    <scope>NUCLEOTIDE SEQUENCE [LARGE SCALE GENOMIC DNA]</scope>
    <source>
        <strain evidence="11 12">Cbfe23</strain>
    </source>
</reference>
<feature type="domain" description="Histidine kinase" evidence="10">
    <location>
        <begin position="296"/>
        <end position="554"/>
    </location>
</feature>
<dbReference type="EC" id="2.7.13.3" evidence="2"/>
<dbReference type="PRINTS" id="PR00344">
    <property type="entry name" value="BCTRLSENSOR"/>
</dbReference>
<evidence type="ECO:0000256" key="4">
    <source>
        <dbReference type="ARBA" id="ARBA00022741"/>
    </source>
</evidence>
<keyword evidence="6" id="KW-0067">ATP-binding</keyword>
<reference evidence="12" key="1">
    <citation type="submission" date="2016-11" db="EMBL/GenBank/DDBJ databases">
        <authorList>
            <person name="Shukria A."/>
            <person name="Stevens D.C."/>
        </authorList>
    </citation>
    <scope>NUCLEOTIDE SEQUENCE [LARGE SCALE GENOMIC DNA]</scope>
    <source>
        <strain evidence="12">Cbfe23</strain>
    </source>
</reference>
<keyword evidence="12" id="KW-1185">Reference proteome</keyword>
<evidence type="ECO:0000256" key="2">
    <source>
        <dbReference type="ARBA" id="ARBA00012438"/>
    </source>
</evidence>
<dbReference type="RefSeq" id="WP_071898673.1">
    <property type="nucleotide sequence ID" value="NZ_MPIN01000003.1"/>
</dbReference>
<dbReference type="InterPro" id="IPR005467">
    <property type="entry name" value="His_kinase_dom"/>
</dbReference>
<feature type="coiled-coil region" evidence="8">
    <location>
        <begin position="228"/>
        <end position="287"/>
    </location>
</feature>
<dbReference type="InterPro" id="IPR003594">
    <property type="entry name" value="HATPase_dom"/>
</dbReference>
<evidence type="ECO:0000256" key="9">
    <source>
        <dbReference type="SAM" id="Phobius"/>
    </source>
</evidence>
<organism evidence="11 12">
    <name type="scientific">Cystobacter ferrugineus</name>
    <dbReference type="NCBI Taxonomy" id="83449"/>
    <lineage>
        <taxon>Bacteria</taxon>
        <taxon>Pseudomonadati</taxon>
        <taxon>Myxococcota</taxon>
        <taxon>Myxococcia</taxon>
        <taxon>Myxococcales</taxon>
        <taxon>Cystobacterineae</taxon>
        <taxon>Archangiaceae</taxon>
        <taxon>Cystobacter</taxon>
    </lineage>
</organism>
<evidence type="ECO:0000256" key="1">
    <source>
        <dbReference type="ARBA" id="ARBA00000085"/>
    </source>
</evidence>
<keyword evidence="7" id="KW-0902">Two-component regulatory system</keyword>
<dbReference type="Pfam" id="PF02518">
    <property type="entry name" value="HATPase_c"/>
    <property type="match status" value="1"/>
</dbReference>
<dbReference type="EMBL" id="MPIN01000003">
    <property type="protein sequence ID" value="OJH40039.1"/>
    <property type="molecule type" value="Genomic_DNA"/>
</dbReference>
<dbReference type="SMART" id="SM00387">
    <property type="entry name" value="HATPase_c"/>
    <property type="match status" value="1"/>
</dbReference>
<evidence type="ECO:0000256" key="7">
    <source>
        <dbReference type="ARBA" id="ARBA00023012"/>
    </source>
</evidence>
<sequence length="560" mass="62186">MVNQTRRLLWPIAGMVTLGIVLQVFSLLAVVEIDAIADRSRQYVAVAADQRTTAEQFESATSLALVGLATADWELLVRQRTTAQALAGRFVAANTAMLQGGQARTGDVVVTLRGIEEPEVREALSSVWALWEETHAAHVRLLRSDNHSLKNNPDVERFRAAASRLTWALGDVSVLLQRRVQVESSRLTAVHRLTPIGLFLLMLGSAAFVIWRILLPFAASTEELARSEAALRLARDELEQRVAERTRELAQANEALRHAHDGLEVRVKERTQELRDAQRRAVELARQAGMAELATNVLHNVGNVLNSINTSASILDERLRTLRVQPLIKVAELLESHRADLAVFMTEDERGRRLPDYLVKLGQHLSSTRDELLEMTAALHRHVEHIRMIVELQQNYAMSSNIVEVTSLQELVEDALRINAAALGRHGVTVERHFAPLPHVMVDKHKLLQIVLNLISNAKYAVNDNPEGERRLTLRVERPTEDRVHVQVRDNGMGIAPELLTKIFQHGFTTRKDGHGFGLHSCAIAARALGGSLVAHSDGPKKGATFTLELPYRPEGQGSA</sequence>
<evidence type="ECO:0000259" key="10">
    <source>
        <dbReference type="PROSITE" id="PS50109"/>
    </source>
</evidence>
<dbReference type="GO" id="GO:0004673">
    <property type="term" value="F:protein histidine kinase activity"/>
    <property type="evidence" value="ECO:0007669"/>
    <property type="project" value="UniProtKB-EC"/>
</dbReference>
<accession>A0A1L9BCR8</accession>